<name>F0Q0K8_PARA1</name>
<dbReference type="KEGG" id="aaa:Acav_0708"/>
<gene>
    <name evidence="4" type="ordered locus">Acav_0271</name>
    <name evidence="5" type="ordered locus">Acav_0658</name>
    <name evidence="6" type="ordered locus">Acav_0708</name>
    <name evidence="7" type="ordered locus">Acav_2497</name>
    <name evidence="8" type="ordered locus">Acav_3673</name>
    <name evidence="9" type="ordered locus">Acav_3704</name>
    <name evidence="10" type="ordered locus">Acav_4615</name>
</gene>
<dbReference type="PANTHER" id="PTHR30007:SF1">
    <property type="entry name" value="BLR1914 PROTEIN"/>
    <property type="match status" value="1"/>
</dbReference>
<evidence type="ECO:0000313" key="10">
    <source>
        <dbReference type="EMBL" id="ADX48495.1"/>
    </source>
</evidence>
<dbReference type="EMBL" id="CP002521">
    <property type="protein sequence ID" value="ADX47570.1"/>
    <property type="molecule type" value="Genomic_DNA"/>
</dbReference>
<protein>
    <submittedName>
        <fullName evidence="7">Transposase</fullName>
    </submittedName>
</protein>
<evidence type="ECO:0000313" key="6">
    <source>
        <dbReference type="EMBL" id="ADX44631.1"/>
    </source>
</evidence>
<dbReference type="GO" id="GO:0004803">
    <property type="term" value="F:transposase activity"/>
    <property type="evidence" value="ECO:0007669"/>
    <property type="project" value="InterPro"/>
</dbReference>
<dbReference type="Pfam" id="PF01609">
    <property type="entry name" value="DDE_Tnp_1"/>
    <property type="match status" value="1"/>
</dbReference>
<dbReference type="Proteomes" id="UP000002482">
    <property type="component" value="Chromosome"/>
</dbReference>
<dbReference type="KEGG" id="aaa:Acav_2497"/>
<evidence type="ECO:0000256" key="1">
    <source>
        <dbReference type="SAM" id="MobiDB-lite"/>
    </source>
</evidence>
<evidence type="ECO:0000313" key="7">
    <source>
        <dbReference type="EMBL" id="ADX46409.1"/>
    </source>
</evidence>
<dbReference type="EMBL" id="CP002521">
    <property type="protein sequence ID" value="ADX48495.1"/>
    <property type="molecule type" value="Genomic_DNA"/>
</dbReference>
<organism evidence="7 11">
    <name type="scientific">Paracidovorax avenae (strain ATCC 19860 / DSM 7227 / CCUG 15838 / JCM 20985 / LMG 2117 / NCPPB 1011)</name>
    <name type="common">Acidovorax avenae</name>
    <dbReference type="NCBI Taxonomy" id="643561"/>
    <lineage>
        <taxon>Bacteria</taxon>
        <taxon>Pseudomonadati</taxon>
        <taxon>Pseudomonadota</taxon>
        <taxon>Betaproteobacteria</taxon>
        <taxon>Burkholderiales</taxon>
        <taxon>Comamonadaceae</taxon>
        <taxon>Paracidovorax</taxon>
    </lineage>
</organism>
<evidence type="ECO:0000259" key="3">
    <source>
        <dbReference type="Pfam" id="PF13340"/>
    </source>
</evidence>
<dbReference type="GO" id="GO:0003677">
    <property type="term" value="F:DNA binding"/>
    <property type="evidence" value="ECO:0007669"/>
    <property type="project" value="InterPro"/>
</dbReference>
<dbReference type="EMBL" id="CP002521">
    <property type="protein sequence ID" value="ADX46409.1"/>
    <property type="molecule type" value="Genomic_DNA"/>
</dbReference>
<dbReference type="NCBIfam" id="NF033580">
    <property type="entry name" value="transpos_IS5_3"/>
    <property type="match status" value="1"/>
</dbReference>
<dbReference type="HOGENOM" id="CLU_055261_4_2_4"/>
<dbReference type="KEGG" id="aaa:Acav_0271"/>
<sequence>MLGALMARRPVSKELWRQLQPLIPAFVPSAKGGARKRTVSDEAALNGILFVLHTGIAWEDLPQELGFGSGMTCWRRLRDWNAAGVWEKLHHAMLVRLREHDQIDWSRASIDGSSVPSPPGGQETGPNPTDRGKLGSKRHIVVDARGIPLVVLVSGANRHDSMMFEKCIDALPAVRGLQGKPRRRPSKLHADKGYDYERCRVFLRQRGIASRIARRGIESSERLGRHRWVVERTHGWFAGFGKLRIRFERRLDIHEALLKLAAAIICARFVDRWC</sequence>
<evidence type="ECO:0000313" key="11">
    <source>
        <dbReference type="Proteomes" id="UP000002482"/>
    </source>
</evidence>
<feature type="domain" description="Transposase IS4-like" evidence="2">
    <location>
        <begin position="109"/>
        <end position="265"/>
    </location>
</feature>
<evidence type="ECO:0000313" key="4">
    <source>
        <dbReference type="EMBL" id="ADX44194.1"/>
    </source>
</evidence>
<dbReference type="PANTHER" id="PTHR30007">
    <property type="entry name" value="PHP DOMAIN PROTEIN"/>
    <property type="match status" value="1"/>
</dbReference>
<dbReference type="EMBL" id="CP002521">
    <property type="protein sequence ID" value="ADX44631.1"/>
    <property type="molecule type" value="Genomic_DNA"/>
</dbReference>
<evidence type="ECO:0000313" key="8">
    <source>
        <dbReference type="EMBL" id="ADX47570.1"/>
    </source>
</evidence>
<dbReference type="GO" id="GO:0006313">
    <property type="term" value="P:DNA transposition"/>
    <property type="evidence" value="ECO:0007669"/>
    <property type="project" value="InterPro"/>
</dbReference>
<accession>F0Q0K8</accession>
<evidence type="ECO:0000313" key="5">
    <source>
        <dbReference type="EMBL" id="ADX44581.1"/>
    </source>
</evidence>
<dbReference type="EMBL" id="CP002521">
    <property type="protein sequence ID" value="ADX44194.1"/>
    <property type="molecule type" value="Genomic_DNA"/>
</dbReference>
<feature type="region of interest" description="Disordered" evidence="1">
    <location>
        <begin position="108"/>
        <end position="134"/>
    </location>
</feature>
<dbReference type="KEGG" id="aaa:Acav_0658"/>
<dbReference type="InterPro" id="IPR025161">
    <property type="entry name" value="IS402-like_dom"/>
</dbReference>
<dbReference type="AlphaFoldDB" id="F0Q0K8"/>
<dbReference type="EMBL" id="CP002521">
    <property type="protein sequence ID" value="ADX47596.1"/>
    <property type="molecule type" value="Genomic_DNA"/>
</dbReference>
<dbReference type="KEGG" id="aaa:Acav_3704"/>
<dbReference type="EMBL" id="CP002521">
    <property type="protein sequence ID" value="ADX44581.1"/>
    <property type="molecule type" value="Genomic_DNA"/>
</dbReference>
<proteinExistence type="predicted"/>
<dbReference type="KEGG" id="aaa:Acav_4615"/>
<feature type="domain" description="Insertion element IS402-like" evidence="3">
    <location>
        <begin position="12"/>
        <end position="90"/>
    </location>
</feature>
<evidence type="ECO:0000313" key="9">
    <source>
        <dbReference type="EMBL" id="ADX47596.1"/>
    </source>
</evidence>
<reference evidence="7" key="1">
    <citation type="submission" date="2011-02" db="EMBL/GenBank/DDBJ databases">
        <title>Complete sequence of Acidovorax avenae subsp. avenae ATCC 19860.</title>
        <authorList>
            <consortium name="US DOE Joint Genome Institute"/>
            <person name="Lucas S."/>
            <person name="Copeland A."/>
            <person name="Lapidus A."/>
            <person name="Cheng J.-F."/>
            <person name="Goodwin L."/>
            <person name="Pitluck S."/>
            <person name="Chertkov O."/>
            <person name="Held B."/>
            <person name="Detter J.C."/>
            <person name="Han C."/>
            <person name="Tapia R."/>
            <person name="Land M."/>
            <person name="Hauser L."/>
            <person name="Kyrpides N."/>
            <person name="Ivanova N."/>
            <person name="Ovchinnikova G."/>
            <person name="Pagani I."/>
            <person name="Gordon S."/>
            <person name="Woyke T."/>
        </authorList>
    </citation>
    <scope>NUCLEOTIDE SEQUENCE</scope>
    <source>
        <strain evidence="7">ATCC 19860</strain>
    </source>
</reference>
<keyword evidence="11" id="KW-1185">Reference proteome</keyword>
<dbReference type="Pfam" id="PF13340">
    <property type="entry name" value="DUF4096"/>
    <property type="match status" value="1"/>
</dbReference>
<evidence type="ECO:0000259" key="2">
    <source>
        <dbReference type="Pfam" id="PF01609"/>
    </source>
</evidence>
<dbReference type="InterPro" id="IPR002559">
    <property type="entry name" value="Transposase_11"/>
</dbReference>
<dbReference type="KEGG" id="aaa:Acav_3673"/>